<comment type="subcellular location">
    <subcellularLocation>
        <location evidence="2">Endomembrane system</location>
        <topology evidence="2">Multi-pass membrane protein</topology>
    </subcellularLocation>
</comment>
<dbReference type="OrthoDB" id="9759690at2"/>
<dbReference type="GO" id="GO:0031293">
    <property type="term" value="P:membrane protein intracellular domain proteolysis"/>
    <property type="evidence" value="ECO:0007669"/>
    <property type="project" value="TreeGrafter"/>
</dbReference>
<evidence type="ECO:0000256" key="6">
    <source>
        <dbReference type="ARBA" id="ARBA00023136"/>
    </source>
</evidence>
<dbReference type="PANTHER" id="PTHR13325">
    <property type="entry name" value="PROTEASE M50 MEMBRANE-BOUND TRANSCRIPTION FACTOR SITE 2 PROTEASE"/>
    <property type="match status" value="1"/>
</dbReference>
<sequence length="688" mass="75258">MSLTPRHFRGRLSYVLHQELTNQFLRLSPRAHRLAGLMDGQRTVEQLLLAGDNVERATRQEMIHLLTQLATAGALAGNVPPDLAQLTAQASEKRWARRFQKLTSPLFVKVPLVDPDALLTRASSLARWLFQPLAGILWAIWVVFSLLQIAKHWIGLSSDIVDHIFSAENMVLVLLTIPLVKLVHEFGHALAVKAWGGEVHELGVMFMIFVPMPYVDATNSLRFPSKWQRTIVGAAGIMAEFILAGLALQIWLAVGPGLVRALAFNILVICTVSTLLFNGNPLLKYDAYYILSDIIEIPNLAQRASQQWLRWLRGWISGETAPGPRAPVGERVWCALYAPASLLYRVVLSIGIALVLAKKYFGLGVLLALWSVVTSLLLPTGRALAFVLRDPATGSFRRAGVVRGALILGALLVLLFLVEIPNRTLTQGVLKPGSGSEIIAEVDGFVERLLVSQGETVLRGEPLLVFTNDIVQHDRRLRTAELEALKHRRTAALAKSLVDAAIVEHEIGYASEKLALASVKVEQLAVRSPAVGVVELRSPATLFGRYVPRGELLGYVLTEATTVRALLAEEDVDLARSSTQRVLIRIGNDGEERLLPARLGRIVPAGARELPSAVLGTSGGGNTASDPTRADGRRALTTFFEAEVILEKPLAPGLIGRRVDVLLDHGWATPAWHLARAVKLLFLKELKA</sequence>
<dbReference type="SUPFAM" id="SSF111369">
    <property type="entry name" value="HlyD-like secretion proteins"/>
    <property type="match status" value="1"/>
</dbReference>
<evidence type="ECO:0000259" key="8">
    <source>
        <dbReference type="Pfam" id="PF02163"/>
    </source>
</evidence>
<dbReference type="AlphaFoldDB" id="A0A2U8W6Q3"/>
<evidence type="ECO:0000256" key="4">
    <source>
        <dbReference type="ARBA" id="ARBA00022692"/>
    </source>
</evidence>
<comment type="similarity">
    <text evidence="3">Belongs to the peptidase M50B family.</text>
</comment>
<evidence type="ECO:0000256" key="7">
    <source>
        <dbReference type="SAM" id="Phobius"/>
    </source>
</evidence>
<keyword evidence="4 7" id="KW-0812">Transmembrane</keyword>
<keyword evidence="5 7" id="KW-1133">Transmembrane helix</keyword>
<evidence type="ECO:0000313" key="9">
    <source>
        <dbReference type="EMBL" id="AWN41764.1"/>
    </source>
</evidence>
<evidence type="ECO:0000256" key="5">
    <source>
        <dbReference type="ARBA" id="ARBA00022989"/>
    </source>
</evidence>
<dbReference type="GO" id="GO:0012505">
    <property type="term" value="C:endomembrane system"/>
    <property type="evidence" value="ECO:0007669"/>
    <property type="project" value="UniProtKB-SubCell"/>
</dbReference>
<evidence type="ECO:0000256" key="1">
    <source>
        <dbReference type="ARBA" id="ARBA00001947"/>
    </source>
</evidence>
<feature type="transmembrane region" description="Helical" evidence="7">
    <location>
        <begin position="258"/>
        <end position="277"/>
    </location>
</feature>
<dbReference type="Pfam" id="PF02163">
    <property type="entry name" value="Peptidase_M50"/>
    <property type="match status" value="1"/>
</dbReference>
<feature type="transmembrane region" description="Helical" evidence="7">
    <location>
        <begin position="231"/>
        <end position="252"/>
    </location>
</feature>
<dbReference type="PANTHER" id="PTHR13325:SF3">
    <property type="entry name" value="MEMBRANE-BOUND TRANSCRIPTION FACTOR SITE-2 PROTEASE"/>
    <property type="match status" value="1"/>
</dbReference>
<dbReference type="Proteomes" id="UP000245926">
    <property type="component" value="Chromosome"/>
</dbReference>
<dbReference type="GO" id="GO:0016020">
    <property type="term" value="C:membrane"/>
    <property type="evidence" value="ECO:0007669"/>
    <property type="project" value="InterPro"/>
</dbReference>
<dbReference type="EMBL" id="CP029550">
    <property type="protein sequence ID" value="AWN41764.1"/>
    <property type="molecule type" value="Genomic_DNA"/>
</dbReference>
<keyword evidence="6 7" id="KW-0472">Membrane</keyword>
<evidence type="ECO:0000313" key="10">
    <source>
        <dbReference type="Proteomes" id="UP000245926"/>
    </source>
</evidence>
<dbReference type="KEGG" id="mets:DK389_16215"/>
<feature type="transmembrane region" description="Helical" evidence="7">
    <location>
        <begin position="334"/>
        <end position="357"/>
    </location>
</feature>
<feature type="transmembrane region" description="Helical" evidence="7">
    <location>
        <begin position="400"/>
        <end position="418"/>
    </location>
</feature>
<evidence type="ECO:0000256" key="3">
    <source>
        <dbReference type="ARBA" id="ARBA00007931"/>
    </source>
</evidence>
<keyword evidence="10" id="KW-1185">Reference proteome</keyword>
<name>A0A2U8W6Q3_9HYPH</name>
<dbReference type="GO" id="GO:0004222">
    <property type="term" value="F:metalloendopeptidase activity"/>
    <property type="evidence" value="ECO:0007669"/>
    <property type="project" value="InterPro"/>
</dbReference>
<feature type="transmembrane region" description="Helical" evidence="7">
    <location>
        <begin position="363"/>
        <end position="388"/>
    </location>
</feature>
<feature type="transmembrane region" description="Helical" evidence="7">
    <location>
        <begin position="128"/>
        <end position="147"/>
    </location>
</feature>
<dbReference type="GO" id="GO:0005737">
    <property type="term" value="C:cytoplasm"/>
    <property type="evidence" value="ECO:0007669"/>
    <property type="project" value="TreeGrafter"/>
</dbReference>
<dbReference type="InterPro" id="IPR001193">
    <property type="entry name" value="MBTPS2"/>
</dbReference>
<comment type="cofactor">
    <cofactor evidence="1">
        <name>Zn(2+)</name>
        <dbReference type="ChEBI" id="CHEBI:29105"/>
    </cofactor>
</comment>
<gene>
    <name evidence="9" type="ORF">DK389_16215</name>
</gene>
<proteinExistence type="inferred from homology"/>
<reference evidence="10" key="1">
    <citation type="submission" date="2018-05" db="EMBL/GenBank/DDBJ databases">
        <title>Complete Genome Sequence of Methylobacterium sp. 17SD2-17.</title>
        <authorList>
            <person name="Srinivasan S."/>
        </authorList>
    </citation>
    <scope>NUCLEOTIDE SEQUENCE [LARGE SCALE GENOMIC DNA]</scope>
    <source>
        <strain evidence="10">17SD2-17</strain>
    </source>
</reference>
<accession>A0A2U8W6Q3</accession>
<evidence type="ECO:0000256" key="2">
    <source>
        <dbReference type="ARBA" id="ARBA00004127"/>
    </source>
</evidence>
<organism evidence="9 10">
    <name type="scientific">Methylobacterium durans</name>
    <dbReference type="NCBI Taxonomy" id="2202825"/>
    <lineage>
        <taxon>Bacteria</taxon>
        <taxon>Pseudomonadati</taxon>
        <taxon>Pseudomonadota</taxon>
        <taxon>Alphaproteobacteria</taxon>
        <taxon>Hyphomicrobiales</taxon>
        <taxon>Methylobacteriaceae</taxon>
        <taxon>Methylobacterium</taxon>
    </lineage>
</organism>
<dbReference type="InterPro" id="IPR008915">
    <property type="entry name" value="Peptidase_M50"/>
</dbReference>
<feature type="domain" description="Peptidase M50" evidence="8">
    <location>
        <begin position="175"/>
        <end position="279"/>
    </location>
</feature>
<protein>
    <recommendedName>
        <fullName evidence="8">Peptidase M50 domain-containing protein</fullName>
    </recommendedName>
</protein>